<organism evidence="2 3">
    <name type="scientific">Cellulophaga baltica</name>
    <dbReference type="NCBI Taxonomy" id="76594"/>
    <lineage>
        <taxon>Bacteria</taxon>
        <taxon>Pseudomonadati</taxon>
        <taxon>Bacteroidota</taxon>
        <taxon>Flavobacteriia</taxon>
        <taxon>Flavobacteriales</taxon>
        <taxon>Flavobacteriaceae</taxon>
        <taxon>Cellulophaga</taxon>
    </lineage>
</organism>
<evidence type="ECO:0008006" key="4">
    <source>
        <dbReference type="Google" id="ProtNLM"/>
    </source>
</evidence>
<dbReference type="RefSeq" id="WP_024479820.1">
    <property type="nucleotide sequence ID" value="NZ_FNBD01000012.1"/>
</dbReference>
<sequence length="173" mass="19129">MEAKKPTTGKFGLIYGTAAAIIGIVFTFMLMASDLLFDPSPVKSIVQAIIFIVIVILAIYNFKKNNDNYLSLGQSLAIGAIVAIVASIIGLIFMYCLTTFIVPDFWAQNAEATRAIMIENNPSISPEDLENMLEMQSKFNWIIYPAMLVMNLVVGFFTALITGLILKKTENLY</sequence>
<dbReference type="Gene3D" id="1.10.1760.20">
    <property type="match status" value="1"/>
</dbReference>
<feature type="transmembrane region" description="Helical" evidence="1">
    <location>
        <begin position="44"/>
        <end position="63"/>
    </location>
</feature>
<gene>
    <name evidence="2" type="ORF">SAMN04487992_11242</name>
</gene>
<dbReference type="EMBL" id="FNBD01000012">
    <property type="protein sequence ID" value="SDF34660.1"/>
    <property type="molecule type" value="Genomic_DNA"/>
</dbReference>
<proteinExistence type="predicted"/>
<dbReference type="InterPro" id="IPR025250">
    <property type="entry name" value="DUF4199"/>
</dbReference>
<keyword evidence="3" id="KW-1185">Reference proteome</keyword>
<dbReference type="Pfam" id="PF13858">
    <property type="entry name" value="DUF4199"/>
    <property type="match status" value="1"/>
</dbReference>
<evidence type="ECO:0000313" key="3">
    <source>
        <dbReference type="Proteomes" id="UP000182114"/>
    </source>
</evidence>
<feature type="transmembrane region" description="Helical" evidence="1">
    <location>
        <begin position="141"/>
        <end position="166"/>
    </location>
</feature>
<keyword evidence="1" id="KW-1133">Transmembrane helix</keyword>
<feature type="transmembrane region" description="Helical" evidence="1">
    <location>
        <begin position="75"/>
        <end position="102"/>
    </location>
</feature>
<accession>A0A1G7KCA6</accession>
<name>A0A1G7KCA6_9FLAO</name>
<keyword evidence="1" id="KW-0812">Transmembrane</keyword>
<feature type="transmembrane region" description="Helical" evidence="1">
    <location>
        <begin position="12"/>
        <end position="32"/>
    </location>
</feature>
<protein>
    <recommendedName>
        <fullName evidence="4">DUF4199 domain-containing protein</fullName>
    </recommendedName>
</protein>
<dbReference type="eggNOG" id="ENOG5031WK9">
    <property type="taxonomic scope" value="Bacteria"/>
</dbReference>
<dbReference type="AlphaFoldDB" id="A0A1G7KCA6"/>
<evidence type="ECO:0000256" key="1">
    <source>
        <dbReference type="SAM" id="Phobius"/>
    </source>
</evidence>
<evidence type="ECO:0000313" key="2">
    <source>
        <dbReference type="EMBL" id="SDF34660.1"/>
    </source>
</evidence>
<dbReference type="Proteomes" id="UP000182114">
    <property type="component" value="Unassembled WGS sequence"/>
</dbReference>
<reference evidence="3" key="1">
    <citation type="submission" date="2016-10" db="EMBL/GenBank/DDBJ databases">
        <authorList>
            <person name="Varghese N."/>
            <person name="Submissions S."/>
        </authorList>
    </citation>
    <scope>NUCLEOTIDE SEQUENCE [LARGE SCALE GENOMIC DNA]</scope>
    <source>
        <strain evidence="3">DSM 24729</strain>
    </source>
</reference>
<keyword evidence="1" id="KW-0472">Membrane</keyword>